<evidence type="ECO:0000256" key="9">
    <source>
        <dbReference type="ARBA" id="ARBA00023128"/>
    </source>
</evidence>
<evidence type="ECO:0000256" key="11">
    <source>
        <dbReference type="ARBA" id="ARBA00031441"/>
    </source>
</evidence>
<comment type="subcellular location">
    <subcellularLocation>
        <location evidence="2">Mitochondrion inner membrane</location>
        <topology evidence="2">Peripheral membrane protein</topology>
        <orientation evidence="2">Matrix side</orientation>
    </subcellularLocation>
</comment>
<evidence type="ECO:0000256" key="13">
    <source>
        <dbReference type="PIRSR" id="PIRSR005822-1"/>
    </source>
</evidence>
<keyword evidence="9" id="KW-0496">Mitochondrion</keyword>
<evidence type="ECO:0000256" key="5">
    <source>
        <dbReference type="ARBA" id="ARBA00022448"/>
    </source>
</evidence>
<accession>A0A1D1V2W1</accession>
<keyword evidence="6" id="KW-0679">Respiratory chain</keyword>
<dbReference type="EMBL" id="BDGG01000002">
    <property type="protein sequence ID" value="GAU94302.1"/>
    <property type="molecule type" value="Genomic_DNA"/>
</dbReference>
<dbReference type="SUPFAM" id="SSF52833">
    <property type="entry name" value="Thioredoxin-like"/>
    <property type="match status" value="1"/>
</dbReference>
<proteinExistence type="inferred from homology"/>
<name>A0A1D1V2W1_RAMVA</name>
<sequence length="96" mass="10902">MAGIRALGAGLKELRIHMCQKSPSSQGARDFMESFYVPLKQRNPELPILVRECSEIEPRLWARYGYGAETSVPLSNMNKESIMQKINEFASGPRMR</sequence>
<dbReference type="PIRSF" id="PIRSF005822">
    <property type="entry name" value="NDUA2"/>
    <property type="match status" value="1"/>
</dbReference>
<evidence type="ECO:0000256" key="6">
    <source>
        <dbReference type="ARBA" id="ARBA00022660"/>
    </source>
</evidence>
<comment type="function">
    <text evidence="1">Accessory subunit of the mitochondrial membrane respiratory chain NADH dehydrogenase (Complex I), that is believed not to be involved in catalysis. Complex I functions in the transfer of electrons from NADH to the respiratory chain. The immediate electron acceptor for the enzyme is believed to be ubiquinone.</text>
</comment>
<keyword evidence="13" id="KW-1015">Disulfide bond</keyword>
<dbReference type="OrthoDB" id="10250268at2759"/>
<feature type="disulfide bond" description="Redox-active" evidence="13">
    <location>
        <begin position="19"/>
        <end position="53"/>
    </location>
</feature>
<keyword evidence="10" id="KW-0472">Membrane</keyword>
<gene>
    <name evidence="15" type="primary">RvY_06100-1</name>
    <name evidence="15" type="synonym">RvY_06100.1</name>
    <name evidence="15" type="ORF">RvY_06100</name>
</gene>
<reference evidence="15 16" key="1">
    <citation type="journal article" date="2016" name="Nat. Commun.">
        <title>Extremotolerant tardigrade genome and improved radiotolerance of human cultured cells by tardigrade-unique protein.</title>
        <authorList>
            <person name="Hashimoto T."/>
            <person name="Horikawa D.D."/>
            <person name="Saito Y."/>
            <person name="Kuwahara H."/>
            <person name="Kozuka-Hata H."/>
            <person name="Shin-I T."/>
            <person name="Minakuchi Y."/>
            <person name="Ohishi K."/>
            <person name="Motoyama A."/>
            <person name="Aizu T."/>
            <person name="Enomoto A."/>
            <person name="Kondo K."/>
            <person name="Tanaka S."/>
            <person name="Hara Y."/>
            <person name="Koshikawa S."/>
            <person name="Sagara H."/>
            <person name="Miura T."/>
            <person name="Yokobori S."/>
            <person name="Miyagawa K."/>
            <person name="Suzuki Y."/>
            <person name="Kubo T."/>
            <person name="Oyama M."/>
            <person name="Kohara Y."/>
            <person name="Fujiyama A."/>
            <person name="Arakawa K."/>
            <person name="Katayama T."/>
            <person name="Toyoda A."/>
            <person name="Kunieda T."/>
        </authorList>
    </citation>
    <scope>NUCLEOTIDE SEQUENCE [LARGE SCALE GENOMIC DNA]</scope>
    <source>
        <strain evidence="15 16">YOKOZUNA-1</strain>
    </source>
</reference>
<dbReference type="InterPro" id="IPR016464">
    <property type="entry name" value="NADH_Ub_cplx-1_asu_su-2"/>
</dbReference>
<comment type="caution">
    <text evidence="15">The sequence shown here is derived from an EMBL/GenBank/DDBJ whole genome shotgun (WGS) entry which is preliminary data.</text>
</comment>
<keyword evidence="8" id="KW-0249">Electron transport</keyword>
<evidence type="ECO:0000259" key="14">
    <source>
        <dbReference type="SMART" id="SM00916"/>
    </source>
</evidence>
<evidence type="ECO:0000256" key="4">
    <source>
        <dbReference type="ARBA" id="ARBA00016394"/>
    </source>
</evidence>
<dbReference type="Gene3D" id="3.40.30.10">
    <property type="entry name" value="Glutaredoxin"/>
    <property type="match status" value="1"/>
</dbReference>
<protein>
    <recommendedName>
        <fullName evidence="4">NADH dehydrogenase [ubiquinone] 1 alpha subcomplex subunit 2</fullName>
    </recommendedName>
    <alternativeName>
        <fullName evidence="11">Complex I-B8</fullName>
    </alternativeName>
    <alternativeName>
        <fullName evidence="12">NADH-ubiquinone oxidoreductase B8 subunit</fullName>
    </alternativeName>
</protein>
<dbReference type="STRING" id="947166.A0A1D1V2W1"/>
<evidence type="ECO:0000256" key="1">
    <source>
        <dbReference type="ARBA" id="ARBA00003195"/>
    </source>
</evidence>
<dbReference type="Proteomes" id="UP000186922">
    <property type="component" value="Unassembled WGS sequence"/>
</dbReference>
<evidence type="ECO:0000256" key="10">
    <source>
        <dbReference type="ARBA" id="ARBA00023136"/>
    </source>
</evidence>
<evidence type="ECO:0000256" key="2">
    <source>
        <dbReference type="ARBA" id="ARBA00004443"/>
    </source>
</evidence>
<evidence type="ECO:0000256" key="7">
    <source>
        <dbReference type="ARBA" id="ARBA00022792"/>
    </source>
</evidence>
<dbReference type="InterPro" id="IPR036249">
    <property type="entry name" value="Thioredoxin-like_sf"/>
</dbReference>
<evidence type="ECO:0000256" key="12">
    <source>
        <dbReference type="ARBA" id="ARBA00032513"/>
    </source>
</evidence>
<feature type="domain" description="Ribosomal protein/NADH dehydrogenase" evidence="14">
    <location>
        <begin position="20"/>
        <end position="93"/>
    </location>
</feature>
<dbReference type="AlphaFoldDB" id="A0A1D1V2W1"/>
<keyword evidence="5" id="KW-0813">Transport</keyword>
<dbReference type="SMART" id="SM00916">
    <property type="entry name" value="L51_S25_CI-B8"/>
    <property type="match status" value="1"/>
</dbReference>
<dbReference type="GO" id="GO:0005743">
    <property type="term" value="C:mitochondrial inner membrane"/>
    <property type="evidence" value="ECO:0007669"/>
    <property type="project" value="UniProtKB-SubCell"/>
</dbReference>
<evidence type="ECO:0000313" key="16">
    <source>
        <dbReference type="Proteomes" id="UP000186922"/>
    </source>
</evidence>
<evidence type="ECO:0000313" key="15">
    <source>
        <dbReference type="EMBL" id="GAU94302.1"/>
    </source>
</evidence>
<evidence type="ECO:0000256" key="8">
    <source>
        <dbReference type="ARBA" id="ARBA00022982"/>
    </source>
</evidence>
<comment type="similarity">
    <text evidence="3">Belongs to the complex I NDUFA2 subunit family.</text>
</comment>
<dbReference type="PANTHER" id="PTHR12878:SF0">
    <property type="entry name" value="NADH DEHYDROGENASE [UBIQUINONE] 1 ALPHA SUBCOMPLEX SUBUNIT 2"/>
    <property type="match status" value="1"/>
</dbReference>
<organism evidence="15 16">
    <name type="scientific">Ramazzottius varieornatus</name>
    <name type="common">Water bear</name>
    <name type="synonym">Tardigrade</name>
    <dbReference type="NCBI Taxonomy" id="947166"/>
    <lineage>
        <taxon>Eukaryota</taxon>
        <taxon>Metazoa</taxon>
        <taxon>Ecdysozoa</taxon>
        <taxon>Tardigrada</taxon>
        <taxon>Eutardigrada</taxon>
        <taxon>Parachela</taxon>
        <taxon>Hypsibioidea</taxon>
        <taxon>Ramazzottiidae</taxon>
        <taxon>Ramazzottius</taxon>
    </lineage>
</organism>
<dbReference type="InterPro" id="IPR007741">
    <property type="entry name" value="Ribosomal_mL43/mS25/NADH_DH"/>
</dbReference>
<evidence type="ECO:0000256" key="3">
    <source>
        <dbReference type="ARBA" id="ARBA00008939"/>
    </source>
</evidence>
<keyword evidence="16" id="KW-1185">Reference proteome</keyword>
<dbReference type="Pfam" id="PF05047">
    <property type="entry name" value="L51_S25_CI-B8"/>
    <property type="match status" value="1"/>
</dbReference>
<keyword evidence="7" id="KW-0999">Mitochondrion inner membrane</keyword>
<dbReference type="PANTHER" id="PTHR12878">
    <property type="entry name" value="NADH-UBIQUINONE OXIDOREDUCTASE B8 SUBUNIT"/>
    <property type="match status" value="1"/>
</dbReference>